<dbReference type="Pfam" id="PF11571">
    <property type="entry name" value="Med27"/>
    <property type="match status" value="1"/>
</dbReference>
<comment type="subcellular location">
    <subcellularLocation>
        <location evidence="1">Nucleus</location>
    </subcellularLocation>
</comment>
<keyword evidence="4" id="KW-0804">Transcription</keyword>
<evidence type="ECO:0000256" key="6">
    <source>
        <dbReference type="SAM" id="MobiDB-lite"/>
    </source>
</evidence>
<evidence type="ECO:0000313" key="8">
    <source>
        <dbReference type="Proteomes" id="UP001194696"/>
    </source>
</evidence>
<comment type="similarity">
    <text evidence="2">Belongs to the Mediator complex subunit 27 family.</text>
</comment>
<organism evidence="7 8">
    <name type="scientific">Linnemannia gamsii</name>
    <dbReference type="NCBI Taxonomy" id="64522"/>
    <lineage>
        <taxon>Eukaryota</taxon>
        <taxon>Fungi</taxon>
        <taxon>Fungi incertae sedis</taxon>
        <taxon>Mucoromycota</taxon>
        <taxon>Mortierellomycotina</taxon>
        <taxon>Mortierellomycetes</taxon>
        <taxon>Mortierellales</taxon>
        <taxon>Mortierellaceae</taxon>
        <taxon>Linnemannia</taxon>
    </lineage>
</organism>
<evidence type="ECO:0000256" key="3">
    <source>
        <dbReference type="ARBA" id="ARBA00023015"/>
    </source>
</evidence>
<comment type="caution">
    <text evidence="7">The sequence shown here is derived from an EMBL/GenBank/DDBJ whole genome shotgun (WGS) entry which is preliminary data.</text>
</comment>
<evidence type="ECO:0000256" key="4">
    <source>
        <dbReference type="ARBA" id="ARBA00023163"/>
    </source>
</evidence>
<evidence type="ECO:0008006" key="9">
    <source>
        <dbReference type="Google" id="ProtNLM"/>
    </source>
</evidence>
<sequence>MADQDDIAASLEKTHNALHDVELMIHSLNDVRLSVHHVFHILQGRSPPVSGAAFRENAKFTYTALESLAKLAISSEGLLNDTQSTELPKLQGPSPISLETKQKEAQQEDKDNAIPTNPMPGVATATFESKKGPEYAKSSSLSVDDTLRWFERKARESGAKVRASRVESQQSFPFSTLKINVSGVMNAFIVLEANKRGRCLSISRLVVFGAGEETAVWEDSSHLVFKKISQIAVGAMDYFMERAPRSLLGLVLEWISMYSTLFTAPCSGCGKHLYFDSQQFKHLPPTLYTYDEQGMALPFHPACQKK</sequence>
<name>A0ABQ7K6I1_9FUNG</name>
<evidence type="ECO:0000256" key="2">
    <source>
        <dbReference type="ARBA" id="ARBA00008048"/>
    </source>
</evidence>
<gene>
    <name evidence="7" type="ORF">BGZ96_004771</name>
</gene>
<dbReference type="InterPro" id="IPR021627">
    <property type="entry name" value="Mediator_Med27"/>
</dbReference>
<dbReference type="Proteomes" id="UP001194696">
    <property type="component" value="Unassembled WGS sequence"/>
</dbReference>
<dbReference type="PANTHER" id="PTHR13130:SF4">
    <property type="entry name" value="MEDIATOR OF RNA POLYMERASE II TRANSCRIPTION SUBUNIT 27"/>
    <property type="match status" value="1"/>
</dbReference>
<accession>A0ABQ7K6I1</accession>
<keyword evidence="8" id="KW-1185">Reference proteome</keyword>
<evidence type="ECO:0000313" key="7">
    <source>
        <dbReference type="EMBL" id="KAG0291869.1"/>
    </source>
</evidence>
<reference evidence="7 8" key="1">
    <citation type="journal article" date="2020" name="Fungal Divers.">
        <title>Resolving the Mortierellaceae phylogeny through synthesis of multi-gene phylogenetics and phylogenomics.</title>
        <authorList>
            <person name="Vandepol N."/>
            <person name="Liber J."/>
            <person name="Desiro A."/>
            <person name="Na H."/>
            <person name="Kennedy M."/>
            <person name="Barry K."/>
            <person name="Grigoriev I.V."/>
            <person name="Miller A.N."/>
            <person name="O'Donnell K."/>
            <person name="Stajich J.E."/>
            <person name="Bonito G."/>
        </authorList>
    </citation>
    <scope>NUCLEOTIDE SEQUENCE [LARGE SCALE GENOMIC DNA]</scope>
    <source>
        <strain evidence="7 8">AD045</strain>
    </source>
</reference>
<dbReference type="PANTHER" id="PTHR13130">
    <property type="entry name" value="34 KDA TRANSCRIPTIONAL CO-ACTIVATOR-RELATED"/>
    <property type="match status" value="1"/>
</dbReference>
<proteinExistence type="inferred from homology"/>
<evidence type="ECO:0000256" key="5">
    <source>
        <dbReference type="ARBA" id="ARBA00023242"/>
    </source>
</evidence>
<feature type="region of interest" description="Disordered" evidence="6">
    <location>
        <begin position="100"/>
        <end position="124"/>
    </location>
</feature>
<keyword evidence="3" id="KW-0805">Transcription regulation</keyword>
<dbReference type="EMBL" id="JAAAIM010000221">
    <property type="protein sequence ID" value="KAG0291869.1"/>
    <property type="molecule type" value="Genomic_DNA"/>
</dbReference>
<feature type="compositionally biased region" description="Basic and acidic residues" evidence="6">
    <location>
        <begin position="100"/>
        <end position="112"/>
    </location>
</feature>
<evidence type="ECO:0000256" key="1">
    <source>
        <dbReference type="ARBA" id="ARBA00004123"/>
    </source>
</evidence>
<protein>
    <recommendedName>
        <fullName evidence="9">Mediator of RNA polymerase II transcription subunit 27</fullName>
    </recommendedName>
</protein>
<keyword evidence="5" id="KW-0539">Nucleus</keyword>